<protein>
    <submittedName>
        <fullName evidence="1">RNA helicase</fullName>
        <ecNumber evidence="1">3.6.4.13</ecNumber>
    </submittedName>
</protein>
<gene>
    <name evidence="1" type="primary">DBP8</name>
    <name evidence="1" type="ORF">EV182_002545</name>
</gene>
<comment type="caution">
    <text evidence="1">The sequence shown here is derived from an EMBL/GenBank/DDBJ whole genome shotgun (WGS) entry which is preliminary data.</text>
</comment>
<dbReference type="Proteomes" id="UP001145114">
    <property type="component" value="Unassembled WGS sequence"/>
</dbReference>
<keyword evidence="2" id="KW-1185">Reference proteome</keyword>
<dbReference type="EMBL" id="JAMZIH010000539">
    <property type="protein sequence ID" value="KAJ1679194.1"/>
    <property type="molecule type" value="Genomic_DNA"/>
</dbReference>
<keyword evidence="1" id="KW-0347">Helicase</keyword>
<evidence type="ECO:0000313" key="2">
    <source>
        <dbReference type="Proteomes" id="UP001145114"/>
    </source>
</evidence>
<keyword evidence="1" id="KW-0378">Hydrolase</keyword>
<reference evidence="1" key="1">
    <citation type="submission" date="2022-06" db="EMBL/GenBank/DDBJ databases">
        <title>Phylogenomic reconstructions and comparative analyses of Kickxellomycotina fungi.</title>
        <authorList>
            <person name="Reynolds N.K."/>
            <person name="Stajich J.E."/>
            <person name="Barry K."/>
            <person name="Grigoriev I.V."/>
            <person name="Crous P."/>
            <person name="Smith M.E."/>
        </authorList>
    </citation>
    <scope>NUCLEOTIDE SEQUENCE</scope>
    <source>
        <strain evidence="1">RSA 2271</strain>
    </source>
</reference>
<sequence length="443" mass="48882">MSAKHETAAFNVADSMEASSSASNAVSTTIPEGDTVVVKRASHFKPSPAPPMCEFSDLCLDPWLISALHAMAIRQPTEIQRACIRPILEAEQFNVLGKAINLKVSVVVGGLALELAKRPHVIIATPGRLADHILSSSNAIHFQRIKYLVLDEADRLLSPTFASDLSVIMEKIPRKRQTLLFTATMTDSILALKDKKPDPSRGQNALPPLVHICDTSGGVITVSTLTQNYIFVPSHVKEAYLVNLIRSDEHNDKSMIIFVGTCKAAESLRVLLREMGFRVTALHSKMSQQERLNSLGKFRAEAVKTLIATDVASRGLDIPTVGLVINLHVPRDPDDYIHRVGRTARAGRGGRAVTIMSEADIKLIHNVEAKVGKQLEEYPVNEKEVLEILSKVVAAKRVAAMHLLETNFGEKDRIREMKRKNDPAMDDKARRPGKRQRANKRKA</sequence>
<organism evidence="1 2">
    <name type="scientific">Spiromyces aspiralis</name>
    <dbReference type="NCBI Taxonomy" id="68401"/>
    <lineage>
        <taxon>Eukaryota</taxon>
        <taxon>Fungi</taxon>
        <taxon>Fungi incertae sedis</taxon>
        <taxon>Zoopagomycota</taxon>
        <taxon>Kickxellomycotina</taxon>
        <taxon>Kickxellomycetes</taxon>
        <taxon>Kickxellales</taxon>
        <taxon>Kickxellaceae</taxon>
        <taxon>Spiromyces</taxon>
    </lineage>
</organism>
<proteinExistence type="predicted"/>
<keyword evidence="1" id="KW-0547">Nucleotide-binding</keyword>
<name>A0ACC1HZ95_9FUNG</name>
<evidence type="ECO:0000313" key="1">
    <source>
        <dbReference type="EMBL" id="KAJ1679194.1"/>
    </source>
</evidence>
<dbReference type="EC" id="3.6.4.13" evidence="1"/>
<keyword evidence="1" id="KW-0067">ATP-binding</keyword>
<accession>A0ACC1HZ95</accession>